<proteinExistence type="predicted"/>
<dbReference type="Proteomes" id="UP000887116">
    <property type="component" value="Unassembled WGS sequence"/>
</dbReference>
<name>A0A8X6LG15_TRICU</name>
<reference evidence="1" key="1">
    <citation type="submission" date="2020-07" db="EMBL/GenBank/DDBJ databases">
        <title>Multicomponent nature underlies the extraordinary mechanical properties of spider dragline silk.</title>
        <authorList>
            <person name="Kono N."/>
            <person name="Nakamura H."/>
            <person name="Mori M."/>
            <person name="Yoshida Y."/>
            <person name="Ohtoshi R."/>
            <person name="Malay A.D."/>
            <person name="Moran D.A.P."/>
            <person name="Tomita M."/>
            <person name="Numata K."/>
            <person name="Arakawa K."/>
        </authorList>
    </citation>
    <scope>NUCLEOTIDE SEQUENCE</scope>
</reference>
<keyword evidence="2" id="KW-1185">Reference proteome</keyword>
<evidence type="ECO:0000313" key="2">
    <source>
        <dbReference type="Proteomes" id="UP000887116"/>
    </source>
</evidence>
<dbReference type="EMBL" id="BMAO01006229">
    <property type="protein sequence ID" value="GFR07062.1"/>
    <property type="molecule type" value="Genomic_DNA"/>
</dbReference>
<organism evidence="1 2">
    <name type="scientific">Trichonephila clavata</name>
    <name type="common">Joro spider</name>
    <name type="synonym">Nephila clavata</name>
    <dbReference type="NCBI Taxonomy" id="2740835"/>
    <lineage>
        <taxon>Eukaryota</taxon>
        <taxon>Metazoa</taxon>
        <taxon>Ecdysozoa</taxon>
        <taxon>Arthropoda</taxon>
        <taxon>Chelicerata</taxon>
        <taxon>Arachnida</taxon>
        <taxon>Araneae</taxon>
        <taxon>Araneomorphae</taxon>
        <taxon>Entelegynae</taxon>
        <taxon>Araneoidea</taxon>
        <taxon>Nephilidae</taxon>
        <taxon>Trichonephila</taxon>
    </lineage>
</organism>
<dbReference type="AlphaFoldDB" id="A0A8X6LG15"/>
<protein>
    <submittedName>
        <fullName evidence="1">Uncharacterized protein</fullName>
    </submittedName>
</protein>
<evidence type="ECO:0000313" key="1">
    <source>
        <dbReference type="EMBL" id="GFR07062.1"/>
    </source>
</evidence>
<comment type="caution">
    <text evidence="1">The sequence shown here is derived from an EMBL/GenBank/DDBJ whole genome shotgun (WGS) entry which is preliminary data.</text>
</comment>
<gene>
    <name evidence="1" type="ORF">TNCT_154551</name>
</gene>
<accession>A0A8X6LG15</accession>
<sequence length="108" mass="12482">MDRLLRHGFYEGVLNEQTYLQLLQDMKSEFADDSHLSAMWSLRFQQNGDRSNRTAGVRSFFKDSLGQIINIYAGTSTITRSLYVNFFLAEIQKKIWSMELHIKSAGPT</sequence>